<feature type="region of interest" description="Disordered" evidence="1">
    <location>
        <begin position="30"/>
        <end position="51"/>
    </location>
</feature>
<gene>
    <name evidence="2" type="ordered locus">Hqrw_3675</name>
</gene>
<dbReference type="KEGG" id="hwc:Hqrw_3675"/>
<dbReference type="OrthoDB" id="282315at2157"/>
<dbReference type="HOGENOM" id="CLU_684449_0_0_2"/>
<name>G0LMU7_HALWC</name>
<dbReference type="AlphaFoldDB" id="G0LMU7"/>
<dbReference type="RefSeq" id="WP_014556790.1">
    <property type="nucleotide sequence ID" value="NC_017459.1"/>
</dbReference>
<reference evidence="2 3" key="1">
    <citation type="journal article" date="2011" name="PLoS ONE">
        <title>Haloquadratum walsbyi: limited diversity in a global pond.</title>
        <authorList>
            <person name="Dyall-Smith M."/>
            <person name="Pfeiffer F."/>
            <person name="Klee K."/>
            <person name="Palm P."/>
            <person name="Gross K."/>
            <person name="Schuster S.C."/>
            <person name="Rampp M."/>
            <person name="Oesterhelt D."/>
        </authorList>
    </citation>
    <scope>NUCLEOTIDE SEQUENCE [LARGE SCALE GENOMIC DNA]</scope>
    <source>
        <strain evidence="3">DSM 16854 / JCM 12705 / C23</strain>
    </source>
</reference>
<feature type="compositionally biased region" description="Acidic residues" evidence="1">
    <location>
        <begin position="32"/>
        <end position="42"/>
    </location>
</feature>
<dbReference type="EMBL" id="FR746099">
    <property type="protein sequence ID" value="CCC41417.1"/>
    <property type="molecule type" value="Genomic_DNA"/>
</dbReference>
<organism evidence="2 3">
    <name type="scientific">Haloquadratum walsbyi (strain DSM 16854 / JCM 12705 / C23)</name>
    <dbReference type="NCBI Taxonomy" id="768065"/>
    <lineage>
        <taxon>Archaea</taxon>
        <taxon>Methanobacteriati</taxon>
        <taxon>Methanobacteriota</taxon>
        <taxon>Stenosarchaea group</taxon>
        <taxon>Halobacteria</taxon>
        <taxon>Halobacteriales</taxon>
        <taxon>Haloferacaceae</taxon>
        <taxon>Haloquadratum</taxon>
    </lineage>
</organism>
<proteinExistence type="predicted"/>
<accession>G0LMU7</accession>
<evidence type="ECO:0000256" key="1">
    <source>
        <dbReference type="SAM" id="MobiDB-lite"/>
    </source>
</evidence>
<evidence type="ECO:0000313" key="3">
    <source>
        <dbReference type="Proteomes" id="UP000007954"/>
    </source>
</evidence>
<protein>
    <submittedName>
        <fullName evidence="2">Uncharacterized protein</fullName>
    </submittedName>
</protein>
<dbReference type="PROSITE" id="PS51257">
    <property type="entry name" value="PROKAR_LIPOPROTEIN"/>
    <property type="match status" value="1"/>
</dbReference>
<dbReference type="Proteomes" id="UP000007954">
    <property type="component" value="Chromosome"/>
</dbReference>
<sequence>MPTRRTVIAALTTVGTAALSGCGSFDNTADNNSDELTSEESTEAAVVPETATTDGVKSTQVYRAQDPAANVDSPVNIFVRAAGSTLRYVTVVITQQNSRTNKRTVTSKNTMDESTIAQTEVLAESVTVAPSGRARKRQIPTSIARSGVYTVRVSTADGQQKRGLLHVDAVHDDLTVTVGPSIRIRQPVYCTPDCGYIGRGGSTAPLGDVQWPQAGALTGYSLKIANVTSTSRQVIVMVDADNRRVLEYDYHPPPGTVLQFPTIPPLRQIRITIKSESDRWESVFDGTRPTTVPLMISTEGIDLDGWSDATADLRMRNERSQRQVTVRAHQDGRVVATASARLDQGSTKRVSDFLRGPGAYRVSMTAGSTTSDSARLLEQQRTVLLTESSTLLIRARDGVDGFLVG</sequence>
<dbReference type="GeneID" id="12448521"/>
<evidence type="ECO:0000313" key="2">
    <source>
        <dbReference type="EMBL" id="CCC41417.1"/>
    </source>
</evidence>